<dbReference type="Pfam" id="PF12706">
    <property type="entry name" value="Lactamase_B_2"/>
    <property type="match status" value="1"/>
</dbReference>
<dbReference type="InterPro" id="IPR001279">
    <property type="entry name" value="Metallo-B-lactamas"/>
</dbReference>
<name>A0AA37T3T6_9GAMM</name>
<dbReference type="PANTHER" id="PTHR47619:SF1">
    <property type="entry name" value="EXODEOXYRIBONUCLEASE WALJ"/>
    <property type="match status" value="1"/>
</dbReference>
<dbReference type="SUPFAM" id="SSF56281">
    <property type="entry name" value="Metallo-hydrolase/oxidoreductase"/>
    <property type="match status" value="1"/>
</dbReference>
<dbReference type="RefSeq" id="WP_232594759.1">
    <property type="nucleotide sequence ID" value="NZ_BSPD01000045.1"/>
</dbReference>
<dbReference type="Gene3D" id="3.60.15.10">
    <property type="entry name" value="Ribonuclease Z/Hydroxyacylglutathione hydrolase-like"/>
    <property type="match status" value="1"/>
</dbReference>
<dbReference type="AlphaFoldDB" id="A0AA37T3T6"/>
<dbReference type="Proteomes" id="UP001156870">
    <property type="component" value="Unassembled WGS sequence"/>
</dbReference>
<reference evidence="2 3" key="1">
    <citation type="journal article" date="2014" name="Int. J. Syst. Evol. Microbiol.">
        <title>Complete genome sequence of Corynebacterium casei LMG S-19264T (=DSM 44701T), isolated from a smear-ripened cheese.</title>
        <authorList>
            <consortium name="US DOE Joint Genome Institute (JGI-PGF)"/>
            <person name="Walter F."/>
            <person name="Albersmeier A."/>
            <person name="Kalinowski J."/>
            <person name="Ruckert C."/>
        </authorList>
    </citation>
    <scope>NUCLEOTIDE SEQUENCE [LARGE SCALE GENOMIC DNA]</scope>
    <source>
        <strain evidence="2 3">NBRC 110095</strain>
    </source>
</reference>
<gene>
    <name evidence="2" type="ORF">GCM10007877_20780</name>
</gene>
<keyword evidence="3" id="KW-1185">Reference proteome</keyword>
<evidence type="ECO:0000313" key="3">
    <source>
        <dbReference type="Proteomes" id="UP001156870"/>
    </source>
</evidence>
<evidence type="ECO:0000259" key="1">
    <source>
        <dbReference type="SMART" id="SM00849"/>
    </source>
</evidence>
<evidence type="ECO:0000313" key="2">
    <source>
        <dbReference type="EMBL" id="GLS26363.1"/>
    </source>
</evidence>
<organism evidence="2 3">
    <name type="scientific">Marinibactrum halimedae</name>
    <dbReference type="NCBI Taxonomy" id="1444977"/>
    <lineage>
        <taxon>Bacteria</taxon>
        <taxon>Pseudomonadati</taxon>
        <taxon>Pseudomonadota</taxon>
        <taxon>Gammaproteobacteria</taxon>
        <taxon>Cellvibrionales</taxon>
        <taxon>Cellvibrionaceae</taxon>
        <taxon>Marinibactrum</taxon>
    </lineage>
</organism>
<sequence>MRFASLGSGSKGNGLVVQSGQTTVLVDCGFTVKHTTARLAELSIAPSQLDALLVTHEHGDHIKGVGPLSRKFDIPVFMTPGTHRSKDIGVIRQMHYIEGYLPFTIGSLFVTPVAVPHDAREPAQFVFESGLKGEKKRLGVLTDLGSVSQHVIDAYHGCHGLVLEANHDPKMLAMGPYPPSLKRRVAGLWGHLSNQQAADFFQSIDISYLETLVLAHISQKNNDLKRVCEAFEPIEHAVPNMLLASQEEGFDWVELKGQQRTMGEEEKSINPLLDVACEAVPLLSA</sequence>
<comment type="caution">
    <text evidence="2">The sequence shown here is derived from an EMBL/GenBank/DDBJ whole genome shotgun (WGS) entry which is preliminary data.</text>
</comment>
<dbReference type="InterPro" id="IPR036866">
    <property type="entry name" value="RibonucZ/Hydroxyglut_hydro"/>
</dbReference>
<dbReference type="SMART" id="SM00849">
    <property type="entry name" value="Lactamase_B"/>
    <property type="match status" value="1"/>
</dbReference>
<protein>
    <submittedName>
        <fullName evidence="2">MBL fold metallo-hydrolase</fullName>
    </submittedName>
</protein>
<dbReference type="EMBL" id="BSPD01000045">
    <property type="protein sequence ID" value="GLS26363.1"/>
    <property type="molecule type" value="Genomic_DNA"/>
</dbReference>
<feature type="domain" description="Metallo-beta-lactamase" evidence="1">
    <location>
        <begin position="11"/>
        <end position="191"/>
    </location>
</feature>
<accession>A0AA37T3T6</accession>
<dbReference type="PANTHER" id="PTHR47619">
    <property type="entry name" value="METALLO-HYDROLASE YYCJ-RELATED"/>
    <property type="match status" value="1"/>
</dbReference>
<proteinExistence type="predicted"/>
<dbReference type="InterPro" id="IPR052533">
    <property type="entry name" value="WalJ/YycJ-like"/>
</dbReference>